<name>A0A1D2YXI0_9BACI</name>
<feature type="transmembrane region" description="Helical" evidence="1">
    <location>
        <begin position="15"/>
        <end position="37"/>
    </location>
</feature>
<keyword evidence="1" id="KW-0812">Transmembrane</keyword>
<dbReference type="RefSeq" id="WP_069655676.1">
    <property type="nucleotide sequence ID" value="NZ_MIJF01000001.1"/>
</dbReference>
<evidence type="ECO:0000313" key="4">
    <source>
        <dbReference type="Proteomes" id="UP000243739"/>
    </source>
</evidence>
<keyword evidence="1" id="KW-0472">Membrane</keyword>
<gene>
    <name evidence="3" type="ORF">BHF71_00190</name>
</gene>
<protein>
    <recommendedName>
        <fullName evidence="2">SHOCT domain-containing protein</fullName>
    </recommendedName>
</protein>
<keyword evidence="1" id="KW-1133">Transmembrane helix</keyword>
<feature type="domain" description="SHOCT" evidence="2">
    <location>
        <begin position="56"/>
        <end position="82"/>
    </location>
</feature>
<dbReference type="EMBL" id="MIJF01000001">
    <property type="protein sequence ID" value="OEG00363.1"/>
    <property type="molecule type" value="Genomic_DNA"/>
</dbReference>
<keyword evidence="4" id="KW-1185">Reference proteome</keyword>
<dbReference type="STRING" id="337097.BHF71_00190"/>
<comment type="caution">
    <text evidence="3">The sequence shown here is derived from an EMBL/GenBank/DDBJ whole genome shotgun (WGS) entry which is preliminary data.</text>
</comment>
<sequence length="83" mass="9162">MWSSYGYGFLNNCGIGGGFGMMFFGLIIIGLVVYLIIKAQQNSGGSVIRTNNTYSDALEIAKKRLANGEITSEEYEELKKKLQ</sequence>
<accession>A0A1D2YXI0</accession>
<dbReference type="Pfam" id="PF09851">
    <property type="entry name" value="SHOCT"/>
    <property type="match status" value="1"/>
</dbReference>
<reference evidence="3 4" key="1">
    <citation type="submission" date="2016-09" db="EMBL/GenBank/DDBJ databases">
        <title>Draft genome sequence for the type strain of Vulcanibacillus modesticaldus BR, a strictly anaerobic, moderately thermophilic, and nitrate-reducing bacterium from deep sea-hydrothermal vents of the Mid-Atlantic Ridge.</title>
        <authorList>
            <person name="Abin C.A."/>
            <person name="Hollibaugh J.T."/>
        </authorList>
    </citation>
    <scope>NUCLEOTIDE SEQUENCE [LARGE SCALE GENOMIC DNA]</scope>
    <source>
        <strain evidence="3 4">BR</strain>
    </source>
</reference>
<evidence type="ECO:0000259" key="2">
    <source>
        <dbReference type="Pfam" id="PF09851"/>
    </source>
</evidence>
<proteinExistence type="predicted"/>
<dbReference type="OrthoDB" id="1787194at2"/>
<dbReference type="InterPro" id="IPR018649">
    <property type="entry name" value="SHOCT"/>
</dbReference>
<dbReference type="AlphaFoldDB" id="A0A1D2YXI0"/>
<evidence type="ECO:0000313" key="3">
    <source>
        <dbReference type="EMBL" id="OEG00363.1"/>
    </source>
</evidence>
<evidence type="ECO:0000256" key="1">
    <source>
        <dbReference type="SAM" id="Phobius"/>
    </source>
</evidence>
<dbReference type="Proteomes" id="UP000243739">
    <property type="component" value="Unassembled WGS sequence"/>
</dbReference>
<organism evidence="3 4">
    <name type="scientific">Vulcanibacillus modesticaldus</name>
    <dbReference type="NCBI Taxonomy" id="337097"/>
    <lineage>
        <taxon>Bacteria</taxon>
        <taxon>Bacillati</taxon>
        <taxon>Bacillota</taxon>
        <taxon>Bacilli</taxon>
        <taxon>Bacillales</taxon>
        <taxon>Bacillaceae</taxon>
        <taxon>Vulcanibacillus</taxon>
    </lineage>
</organism>